<dbReference type="AlphaFoldDB" id="F3NKE8"/>
<protein>
    <submittedName>
        <fullName evidence="1">Integrase</fullName>
    </submittedName>
</protein>
<proteinExistence type="predicted"/>
<evidence type="ECO:0000313" key="1">
    <source>
        <dbReference type="EMBL" id="EGG46107.1"/>
    </source>
</evidence>
<sequence length="91" mass="9805">MFDTPKSHQKRLLRLAPSLVQRLGAYLETLPGGDDAHRLRVESSETVRAAPDLGIRSGAVFVVPTAQATECMTTTDDDKGVPLRGDTVGGW</sequence>
<evidence type="ECO:0000313" key="2">
    <source>
        <dbReference type="Proteomes" id="UP000003022"/>
    </source>
</evidence>
<keyword evidence="2" id="KW-1185">Reference proteome</keyword>
<accession>F3NKE8</accession>
<comment type="caution">
    <text evidence="1">The sequence shown here is derived from an EMBL/GenBank/DDBJ whole genome shotgun (WGS) entry which is preliminary data.</text>
</comment>
<dbReference type="Proteomes" id="UP000003022">
    <property type="component" value="Unassembled WGS sequence"/>
</dbReference>
<reference evidence="1 2" key="1">
    <citation type="journal article" date="2011" name="J. Bacteriol.">
        <title>Draft genome sequence of the marine bacterium Streptomyces griseoaurantiacus M045, which produces novel manumycin-type antibiotics with a pABA core component.</title>
        <authorList>
            <person name="Li F."/>
            <person name="Jiang P."/>
            <person name="Zheng H."/>
            <person name="Wang S."/>
            <person name="Zhao G."/>
            <person name="Qin S."/>
            <person name="Liu Z."/>
        </authorList>
    </citation>
    <scope>NUCLEOTIDE SEQUENCE [LARGE SCALE GENOMIC DNA]</scope>
    <source>
        <strain evidence="1 2">M045</strain>
    </source>
</reference>
<dbReference type="EMBL" id="AEYX01000038">
    <property type="protein sequence ID" value="EGG46107.1"/>
    <property type="molecule type" value="Genomic_DNA"/>
</dbReference>
<name>F3NKE8_9ACTN</name>
<gene>
    <name evidence="1" type="ORF">SGM_3612</name>
</gene>
<organism evidence="1 2">
    <name type="scientific">Streptomyces griseoaurantiacus M045</name>
    <dbReference type="NCBI Taxonomy" id="996637"/>
    <lineage>
        <taxon>Bacteria</taxon>
        <taxon>Bacillati</taxon>
        <taxon>Actinomycetota</taxon>
        <taxon>Actinomycetes</taxon>
        <taxon>Kitasatosporales</taxon>
        <taxon>Streptomycetaceae</taxon>
        <taxon>Streptomyces</taxon>
        <taxon>Streptomyces aurantiacus group</taxon>
    </lineage>
</organism>